<reference evidence="1 2" key="1">
    <citation type="submission" date="2016-11" db="EMBL/GenBank/DDBJ databases">
        <authorList>
            <person name="Jaros S."/>
            <person name="Januszkiewicz K."/>
            <person name="Wedrychowicz H."/>
        </authorList>
    </citation>
    <scope>NUCLEOTIDE SEQUENCE [LARGE SCALE GENOMIC DNA]</scope>
    <source>
        <strain evidence="1 2">DSM 24574</strain>
    </source>
</reference>
<dbReference type="AlphaFoldDB" id="A0A1M5LW49"/>
<dbReference type="PANTHER" id="PTHR34309:SF1">
    <property type="entry name" value="PROTEIN GLCG"/>
    <property type="match status" value="1"/>
</dbReference>
<name>A0A1M5LW49_9BACT</name>
<organism evidence="1 2">
    <name type="scientific">Chryseolinea serpens</name>
    <dbReference type="NCBI Taxonomy" id="947013"/>
    <lineage>
        <taxon>Bacteria</taxon>
        <taxon>Pseudomonadati</taxon>
        <taxon>Bacteroidota</taxon>
        <taxon>Cytophagia</taxon>
        <taxon>Cytophagales</taxon>
        <taxon>Fulvivirgaceae</taxon>
        <taxon>Chryseolinea</taxon>
    </lineage>
</organism>
<dbReference type="SUPFAM" id="SSF143744">
    <property type="entry name" value="GlcG-like"/>
    <property type="match status" value="1"/>
</dbReference>
<dbReference type="InterPro" id="IPR038084">
    <property type="entry name" value="PduO/GlcC-like_sf"/>
</dbReference>
<dbReference type="Proteomes" id="UP000184212">
    <property type="component" value="Unassembled WGS sequence"/>
</dbReference>
<dbReference type="STRING" id="947013.SAMN04488109_1433"/>
<dbReference type="InterPro" id="IPR052517">
    <property type="entry name" value="GlcG_carb_metab_protein"/>
</dbReference>
<proteinExistence type="predicted"/>
<dbReference type="EMBL" id="FQWQ01000001">
    <property type="protein sequence ID" value="SHG69352.1"/>
    <property type="molecule type" value="Genomic_DNA"/>
</dbReference>
<protein>
    <submittedName>
        <fullName evidence="1">Glc operon protein GlcG</fullName>
    </submittedName>
</protein>
<sequence>MYTQQRISSEEALKMIQHVIHEAHQIKKEIAVAVSGPEGEPLAFLRMDGASPAASRIARNKAYTAAIDRKDTKLMGEFMNDNDRPPAFWGDDGVTGFGGGVTVRSKGVVVGGIGVSGLSEAEDERIAYAAIAAVYGKDHKND</sequence>
<evidence type="ECO:0000313" key="2">
    <source>
        <dbReference type="Proteomes" id="UP000184212"/>
    </source>
</evidence>
<dbReference type="Pfam" id="PF03928">
    <property type="entry name" value="HbpS-like"/>
    <property type="match status" value="1"/>
</dbReference>
<dbReference type="InterPro" id="IPR005624">
    <property type="entry name" value="PduO/GlcC-like"/>
</dbReference>
<accession>A0A1M5LW49</accession>
<dbReference type="OrthoDB" id="9778896at2"/>
<dbReference type="RefSeq" id="WP_073132282.1">
    <property type="nucleotide sequence ID" value="NZ_FQWQ01000001.1"/>
</dbReference>
<keyword evidence="2" id="KW-1185">Reference proteome</keyword>
<dbReference type="Gene3D" id="3.30.450.150">
    <property type="entry name" value="Haem-degrading domain"/>
    <property type="match status" value="1"/>
</dbReference>
<dbReference type="PANTHER" id="PTHR34309">
    <property type="entry name" value="SLR1406 PROTEIN"/>
    <property type="match status" value="1"/>
</dbReference>
<evidence type="ECO:0000313" key="1">
    <source>
        <dbReference type="EMBL" id="SHG69352.1"/>
    </source>
</evidence>
<gene>
    <name evidence="1" type="ORF">SAMN04488109_1433</name>
</gene>